<reference evidence="2 3" key="1">
    <citation type="submission" date="2020-11" db="EMBL/GenBank/DDBJ databases">
        <authorList>
            <person name="Sun Q."/>
        </authorList>
    </citation>
    <scope>NUCLEOTIDE SEQUENCE [LARGE SCALE GENOMIC DNA]</scope>
    <source>
        <strain evidence="2 3">P8398</strain>
    </source>
</reference>
<evidence type="ECO:0000313" key="3">
    <source>
        <dbReference type="Proteomes" id="UP000662888"/>
    </source>
</evidence>
<keyword evidence="1" id="KW-0732">Signal</keyword>
<sequence length="161" mass="18180">MVIKAILLCGAFLFAHTDALAGSAGGSRIVWFNLAKEPGAVNERITSFLESGRDFCWDSESIVYMRDKPKEFTRELVKRAIIEHDNAAIKELNVLLKRPYDEARKGFDGIVVYDDVSAPRMSSLTTGRSKVKTYMVESLAESEEWLEYAFCRVSPPIVRRP</sequence>
<protein>
    <submittedName>
        <fullName evidence="2">Uncharacterized protein</fullName>
    </submittedName>
</protein>
<evidence type="ECO:0000256" key="1">
    <source>
        <dbReference type="SAM" id="SignalP"/>
    </source>
</evidence>
<proteinExistence type="predicted"/>
<feature type="signal peptide" evidence="1">
    <location>
        <begin position="1"/>
        <end position="21"/>
    </location>
</feature>
<evidence type="ECO:0000313" key="2">
    <source>
        <dbReference type="EMBL" id="QPI49241.1"/>
    </source>
</evidence>
<dbReference type="EMBL" id="CP065053">
    <property type="protein sequence ID" value="QPI49241.1"/>
    <property type="molecule type" value="Genomic_DNA"/>
</dbReference>
<organism evidence="2 3">
    <name type="scientific">Massilia antarctica</name>
    <dbReference type="NCBI Taxonomy" id="2765360"/>
    <lineage>
        <taxon>Bacteria</taxon>
        <taxon>Pseudomonadati</taxon>
        <taxon>Pseudomonadota</taxon>
        <taxon>Betaproteobacteria</taxon>
        <taxon>Burkholderiales</taxon>
        <taxon>Oxalobacteraceae</taxon>
        <taxon>Telluria group</taxon>
        <taxon>Massilia</taxon>
    </lineage>
</organism>
<dbReference type="Proteomes" id="UP000662888">
    <property type="component" value="Chromosome"/>
</dbReference>
<feature type="chain" id="PRO_5047318888" evidence="1">
    <location>
        <begin position="22"/>
        <end position="161"/>
    </location>
</feature>
<name>A0AA48WAY8_9BURK</name>
<gene>
    <name evidence="2" type="ORF">IV454_27940</name>
</gene>
<dbReference type="RefSeq" id="WP_206088810.1">
    <property type="nucleotide sequence ID" value="NZ_CP065053.1"/>
</dbReference>
<accession>A0AA48WAY8</accession>
<keyword evidence="3" id="KW-1185">Reference proteome</keyword>